<comment type="similarity">
    <text evidence="2 7 8">Belongs to the GPI family.</text>
</comment>
<evidence type="ECO:0000256" key="8">
    <source>
        <dbReference type="RuleBase" id="RU000612"/>
    </source>
</evidence>
<dbReference type="Pfam" id="PF00342">
    <property type="entry name" value="PGI"/>
    <property type="match status" value="1"/>
</dbReference>
<dbReference type="Gene3D" id="1.10.1390.10">
    <property type="match status" value="1"/>
</dbReference>
<dbReference type="PROSITE" id="PS00765">
    <property type="entry name" value="P_GLUCOSE_ISOMERASE_1"/>
    <property type="match status" value="1"/>
</dbReference>
<reference evidence="9" key="1">
    <citation type="journal article" date="2020" name="mSystems">
        <title>Genome- and Community-Level Interaction Insights into Carbon Utilization and Element Cycling Functions of Hydrothermarchaeota in Hydrothermal Sediment.</title>
        <authorList>
            <person name="Zhou Z."/>
            <person name="Liu Y."/>
            <person name="Xu W."/>
            <person name="Pan J."/>
            <person name="Luo Z.H."/>
            <person name="Li M."/>
        </authorList>
    </citation>
    <scope>NUCLEOTIDE SEQUENCE [LARGE SCALE GENOMIC DNA]</scope>
    <source>
        <strain evidence="9">SpSt-477</strain>
    </source>
</reference>
<keyword evidence="7" id="KW-0963">Cytoplasm</keyword>
<dbReference type="PANTHER" id="PTHR11469">
    <property type="entry name" value="GLUCOSE-6-PHOSPHATE ISOMERASE"/>
    <property type="match status" value="1"/>
</dbReference>
<protein>
    <recommendedName>
        <fullName evidence="7">Glucose-6-phosphate isomerase</fullName>
        <shortName evidence="7">GPI</shortName>
        <ecNumber evidence="7">5.3.1.9</ecNumber>
    </recommendedName>
    <alternativeName>
        <fullName evidence="7">Phosphoglucose isomerase</fullName>
        <shortName evidence="7">PGI</shortName>
    </alternativeName>
    <alternativeName>
        <fullName evidence="7">Phosphohexose isomerase</fullName>
        <shortName evidence="7">PHI</shortName>
    </alternativeName>
</protein>
<sequence>MKVPVHQTAAWKALEAEANEMAKPDRHLALLLKDETRAQWARIEGAGILLDVTRQRITRTTLDRLTALAHQQNALGRLRAMADGEIVNTTEKRAALHMACRDFSGRSIRVNGEDVIPEIASVRDKVRDFSEAIRSGRIRGAKGKPFRDIVVIGIGGSYLGTEFVGKALEAYADPSYRMHYLANVDGNQFGAITRLIDPEATLWIVVSKSYTTAETLANEALARHFMKERGLDPTNHIVTVTAKGSPGDDPKNPVLATFHMFDFIGGRYSVSSAVGAVPLSILLGYDVFERFLKGAEAMDRHALDTEAQGNLPLMAALLSIWNTNFLGYPAQGIIPYAAPLAKLAAHIQQLDMESNGKMVCLNGEVVGFDTGPILFGEPGTNAQHSFFQLAHQGRAFPIDFIGVVKPQYAVEPVLTKGVTNHEELWANLLSQVMALAVGKQEGSDPFRYFPGNRPSSLIVLPDLSPESVGKLLAFYEARTVFQAFIWATNPFDQFGVELGKTMADTLRRAMVRRKKETSYGFEDASPYDRPYLKALFDR</sequence>
<dbReference type="GO" id="GO:0097367">
    <property type="term" value="F:carbohydrate derivative binding"/>
    <property type="evidence" value="ECO:0007669"/>
    <property type="project" value="InterPro"/>
</dbReference>
<dbReference type="InterPro" id="IPR035482">
    <property type="entry name" value="SIS_PGI_2"/>
</dbReference>
<dbReference type="AlphaFoldDB" id="A0A7C4MM71"/>
<dbReference type="InterPro" id="IPR035476">
    <property type="entry name" value="SIS_PGI_1"/>
</dbReference>
<feature type="active site" evidence="7">
    <location>
        <position position="500"/>
    </location>
</feature>
<dbReference type="PROSITE" id="PS51463">
    <property type="entry name" value="P_GLUCOSE_ISOMERASE_3"/>
    <property type="match status" value="1"/>
</dbReference>
<comment type="subcellular location">
    <subcellularLocation>
        <location evidence="7">Cytoplasm</location>
    </subcellularLocation>
</comment>
<dbReference type="HAMAP" id="MF_00473">
    <property type="entry name" value="G6P_isomerase"/>
    <property type="match status" value="1"/>
</dbReference>
<name>A0A7C4MM71_9BACT</name>
<feature type="active site" description="Proton donor" evidence="7">
    <location>
        <position position="353"/>
    </location>
</feature>
<dbReference type="CDD" id="cd05015">
    <property type="entry name" value="SIS_PGI_1"/>
    <property type="match status" value="1"/>
</dbReference>
<evidence type="ECO:0000313" key="9">
    <source>
        <dbReference type="EMBL" id="HGU31941.1"/>
    </source>
</evidence>
<accession>A0A7C4MM71</accession>
<evidence type="ECO:0000256" key="7">
    <source>
        <dbReference type="HAMAP-Rule" id="MF_00473"/>
    </source>
</evidence>
<evidence type="ECO:0000256" key="1">
    <source>
        <dbReference type="ARBA" id="ARBA00004926"/>
    </source>
</evidence>
<comment type="catalytic activity">
    <reaction evidence="6 7 8">
        <text>alpha-D-glucose 6-phosphate = beta-D-fructose 6-phosphate</text>
        <dbReference type="Rhea" id="RHEA:11816"/>
        <dbReference type="ChEBI" id="CHEBI:57634"/>
        <dbReference type="ChEBI" id="CHEBI:58225"/>
        <dbReference type="EC" id="5.3.1.9"/>
    </reaction>
</comment>
<dbReference type="Gene3D" id="3.40.50.10490">
    <property type="entry name" value="Glucose-6-phosphate isomerase like protein, domain 1"/>
    <property type="match status" value="2"/>
</dbReference>
<dbReference type="PANTHER" id="PTHR11469:SF1">
    <property type="entry name" value="GLUCOSE-6-PHOSPHATE ISOMERASE"/>
    <property type="match status" value="1"/>
</dbReference>
<proteinExistence type="inferred from homology"/>
<dbReference type="GO" id="GO:0006094">
    <property type="term" value="P:gluconeogenesis"/>
    <property type="evidence" value="ECO:0007669"/>
    <property type="project" value="UniProtKB-UniRule"/>
</dbReference>
<comment type="caution">
    <text evidence="9">The sequence shown here is derived from an EMBL/GenBank/DDBJ whole genome shotgun (WGS) entry which is preliminary data.</text>
</comment>
<dbReference type="GO" id="GO:0006096">
    <property type="term" value="P:glycolytic process"/>
    <property type="evidence" value="ECO:0007669"/>
    <property type="project" value="UniProtKB-UniRule"/>
</dbReference>
<organism evidence="9">
    <name type="scientific">Desulfatirhabdium butyrativorans</name>
    <dbReference type="NCBI Taxonomy" id="340467"/>
    <lineage>
        <taxon>Bacteria</taxon>
        <taxon>Pseudomonadati</taxon>
        <taxon>Thermodesulfobacteriota</taxon>
        <taxon>Desulfobacteria</taxon>
        <taxon>Desulfobacterales</taxon>
        <taxon>Desulfatirhabdiaceae</taxon>
        <taxon>Desulfatirhabdium</taxon>
    </lineage>
</organism>
<dbReference type="UniPathway" id="UPA00138"/>
<dbReference type="GO" id="GO:0048029">
    <property type="term" value="F:monosaccharide binding"/>
    <property type="evidence" value="ECO:0007669"/>
    <property type="project" value="TreeGrafter"/>
</dbReference>
<evidence type="ECO:0000256" key="5">
    <source>
        <dbReference type="ARBA" id="ARBA00023235"/>
    </source>
</evidence>
<dbReference type="NCBIfam" id="NF001211">
    <property type="entry name" value="PRK00179.1"/>
    <property type="match status" value="1"/>
</dbReference>
<comment type="pathway">
    <text evidence="1 7 8">Carbohydrate degradation; glycolysis; D-glyceraldehyde 3-phosphate and glycerone phosphate from D-glucose: step 2/4.</text>
</comment>
<dbReference type="PROSITE" id="PS00174">
    <property type="entry name" value="P_GLUCOSE_ISOMERASE_2"/>
    <property type="match status" value="1"/>
</dbReference>
<comment type="function">
    <text evidence="7">Catalyzes the reversible isomerization of glucose-6-phosphate to fructose-6-phosphate.</text>
</comment>
<dbReference type="EMBL" id="DSUH01000076">
    <property type="protein sequence ID" value="HGU31941.1"/>
    <property type="molecule type" value="Genomic_DNA"/>
</dbReference>
<feature type="active site" evidence="7">
    <location>
        <position position="384"/>
    </location>
</feature>
<dbReference type="GO" id="GO:0004347">
    <property type="term" value="F:glucose-6-phosphate isomerase activity"/>
    <property type="evidence" value="ECO:0007669"/>
    <property type="project" value="UniProtKB-UniRule"/>
</dbReference>
<evidence type="ECO:0000256" key="3">
    <source>
        <dbReference type="ARBA" id="ARBA00022432"/>
    </source>
</evidence>
<evidence type="ECO:0000256" key="2">
    <source>
        <dbReference type="ARBA" id="ARBA00006604"/>
    </source>
</evidence>
<evidence type="ECO:0000256" key="6">
    <source>
        <dbReference type="ARBA" id="ARBA00029321"/>
    </source>
</evidence>
<dbReference type="EC" id="5.3.1.9" evidence="7"/>
<dbReference type="InterPro" id="IPR046348">
    <property type="entry name" value="SIS_dom_sf"/>
</dbReference>
<keyword evidence="3 7" id="KW-0312">Gluconeogenesis</keyword>
<gene>
    <name evidence="7" type="primary">pgi</name>
    <name evidence="9" type="ORF">ENS29_03685</name>
</gene>
<dbReference type="InterPro" id="IPR023096">
    <property type="entry name" value="G6P_Isomerase_C"/>
</dbReference>
<dbReference type="GO" id="GO:0005829">
    <property type="term" value="C:cytosol"/>
    <property type="evidence" value="ECO:0007669"/>
    <property type="project" value="TreeGrafter"/>
</dbReference>
<dbReference type="InterPro" id="IPR001672">
    <property type="entry name" value="G6P_Isomerase"/>
</dbReference>
<dbReference type="UniPathway" id="UPA00109">
    <property type="reaction ID" value="UER00181"/>
</dbReference>
<dbReference type="CDD" id="cd05016">
    <property type="entry name" value="SIS_PGI_2"/>
    <property type="match status" value="1"/>
</dbReference>
<evidence type="ECO:0000256" key="4">
    <source>
        <dbReference type="ARBA" id="ARBA00023152"/>
    </source>
</evidence>
<dbReference type="SUPFAM" id="SSF53697">
    <property type="entry name" value="SIS domain"/>
    <property type="match status" value="1"/>
</dbReference>
<dbReference type="GO" id="GO:0051156">
    <property type="term" value="P:glucose 6-phosphate metabolic process"/>
    <property type="evidence" value="ECO:0007669"/>
    <property type="project" value="TreeGrafter"/>
</dbReference>
<keyword evidence="4 7" id="KW-0324">Glycolysis</keyword>
<dbReference type="PRINTS" id="PR00662">
    <property type="entry name" value="G6PISOMERASE"/>
</dbReference>
<dbReference type="InterPro" id="IPR018189">
    <property type="entry name" value="Phosphoglucose_isomerase_CS"/>
</dbReference>
<comment type="pathway">
    <text evidence="7">Carbohydrate biosynthesis; gluconeogenesis.</text>
</comment>
<keyword evidence="5 7" id="KW-0413">Isomerase</keyword>